<keyword evidence="2" id="KW-1185">Reference proteome</keyword>
<reference evidence="1 2" key="1">
    <citation type="submission" date="2024-02" db="EMBL/GenBank/DDBJ databases">
        <authorList>
            <person name="Vignale AGUSTIN F."/>
            <person name="Sosa J E."/>
            <person name="Modenutti C."/>
        </authorList>
    </citation>
    <scope>NUCLEOTIDE SEQUENCE [LARGE SCALE GENOMIC DNA]</scope>
</reference>
<dbReference type="EMBL" id="CAUOFW020005448">
    <property type="protein sequence ID" value="CAK9170205.1"/>
    <property type="molecule type" value="Genomic_DNA"/>
</dbReference>
<comment type="caution">
    <text evidence="1">The sequence shown here is derived from an EMBL/GenBank/DDBJ whole genome shotgun (WGS) entry which is preliminary data.</text>
</comment>
<sequence length="162" mass="17511">MGDLAPPMEGQTLPMAMPTSSLHFFALRLRIKALSKGSPSLDSQREAWTTPRVSSGMQLAPLVSLGAPLYSRVTFGTSPPPLPSTEILSPAPWALLPAPWAPAIMLQGFLEASFLTHVTPKIPKDFLPSSLFIEVWSSPTVSPPEWVPPHYASTMGATYETK</sequence>
<evidence type="ECO:0000313" key="2">
    <source>
        <dbReference type="Proteomes" id="UP001642360"/>
    </source>
</evidence>
<gene>
    <name evidence="1" type="ORF">ILEXP_LOCUS39690</name>
</gene>
<proteinExistence type="predicted"/>
<protein>
    <submittedName>
        <fullName evidence="1">Uncharacterized protein</fullName>
    </submittedName>
</protein>
<dbReference type="Proteomes" id="UP001642360">
    <property type="component" value="Unassembled WGS sequence"/>
</dbReference>
<accession>A0ABC8TL80</accession>
<dbReference type="AlphaFoldDB" id="A0ABC8TL80"/>
<evidence type="ECO:0000313" key="1">
    <source>
        <dbReference type="EMBL" id="CAK9170205.1"/>
    </source>
</evidence>
<organism evidence="1 2">
    <name type="scientific">Ilex paraguariensis</name>
    <name type="common">yerba mate</name>
    <dbReference type="NCBI Taxonomy" id="185542"/>
    <lineage>
        <taxon>Eukaryota</taxon>
        <taxon>Viridiplantae</taxon>
        <taxon>Streptophyta</taxon>
        <taxon>Embryophyta</taxon>
        <taxon>Tracheophyta</taxon>
        <taxon>Spermatophyta</taxon>
        <taxon>Magnoliopsida</taxon>
        <taxon>eudicotyledons</taxon>
        <taxon>Gunneridae</taxon>
        <taxon>Pentapetalae</taxon>
        <taxon>asterids</taxon>
        <taxon>campanulids</taxon>
        <taxon>Aquifoliales</taxon>
        <taxon>Aquifoliaceae</taxon>
        <taxon>Ilex</taxon>
    </lineage>
</organism>
<feature type="non-terminal residue" evidence="1">
    <location>
        <position position="162"/>
    </location>
</feature>
<name>A0ABC8TL80_9AQUA</name>